<dbReference type="Proteomes" id="UP000636479">
    <property type="component" value="Unassembled WGS sequence"/>
</dbReference>
<evidence type="ECO:0000313" key="3">
    <source>
        <dbReference type="EMBL" id="KAF7303961.1"/>
    </source>
</evidence>
<protein>
    <recommendedName>
        <fullName evidence="5">Transmembrane protein</fullName>
    </recommendedName>
</protein>
<accession>A0A8H6W5W4</accession>
<keyword evidence="1" id="KW-0472">Membrane</keyword>
<evidence type="ECO:0000256" key="2">
    <source>
        <dbReference type="SAM" id="SignalP"/>
    </source>
</evidence>
<dbReference type="AlphaFoldDB" id="A0A8H6W5W4"/>
<keyword evidence="1" id="KW-1133">Transmembrane helix</keyword>
<evidence type="ECO:0008006" key="5">
    <source>
        <dbReference type="Google" id="ProtNLM"/>
    </source>
</evidence>
<keyword evidence="2" id="KW-0732">Signal</keyword>
<keyword evidence="4" id="KW-1185">Reference proteome</keyword>
<dbReference type="EMBL" id="JACAZF010000005">
    <property type="protein sequence ID" value="KAF7303961.1"/>
    <property type="molecule type" value="Genomic_DNA"/>
</dbReference>
<dbReference type="OrthoDB" id="3054781at2759"/>
<keyword evidence="1" id="KW-0812">Transmembrane</keyword>
<dbReference type="RefSeq" id="XP_037220933.1">
    <property type="nucleotide sequence ID" value="XM_037363012.1"/>
</dbReference>
<evidence type="ECO:0000313" key="4">
    <source>
        <dbReference type="Proteomes" id="UP000636479"/>
    </source>
</evidence>
<feature type="chain" id="PRO_5034120056" description="Transmembrane protein" evidence="2">
    <location>
        <begin position="19"/>
        <end position="145"/>
    </location>
</feature>
<gene>
    <name evidence="3" type="ORF">MIND_00626900</name>
</gene>
<reference evidence="3" key="1">
    <citation type="submission" date="2020-05" db="EMBL/GenBank/DDBJ databases">
        <title>Mycena genomes resolve the evolution of fungal bioluminescence.</title>
        <authorList>
            <person name="Tsai I.J."/>
        </authorList>
    </citation>
    <scope>NUCLEOTIDE SEQUENCE</scope>
    <source>
        <strain evidence="3">171206Taipei</strain>
    </source>
</reference>
<feature type="transmembrane region" description="Helical" evidence="1">
    <location>
        <begin position="67"/>
        <end position="85"/>
    </location>
</feature>
<organism evidence="3 4">
    <name type="scientific">Mycena indigotica</name>
    <dbReference type="NCBI Taxonomy" id="2126181"/>
    <lineage>
        <taxon>Eukaryota</taxon>
        <taxon>Fungi</taxon>
        <taxon>Dikarya</taxon>
        <taxon>Basidiomycota</taxon>
        <taxon>Agaricomycotina</taxon>
        <taxon>Agaricomycetes</taxon>
        <taxon>Agaricomycetidae</taxon>
        <taxon>Agaricales</taxon>
        <taxon>Marasmiineae</taxon>
        <taxon>Mycenaceae</taxon>
        <taxon>Mycena</taxon>
    </lineage>
</organism>
<comment type="caution">
    <text evidence="3">The sequence shown here is derived from an EMBL/GenBank/DDBJ whole genome shotgun (WGS) entry which is preliminary data.</text>
</comment>
<sequence>MRCSFVSVVAFCALLVAAAPMPAPEPVAREIEHAPFVGIQDVARAVPALQPKAVEAEVETEEARSCRMYSCIWLVAICFLLFYWLPNKWSQMPHTACLFFVVWLRRWSRSCIPSLRLRLLRVYRSRRLVPHLGLYHYCTNTTKIT</sequence>
<name>A0A8H6W5W4_9AGAR</name>
<feature type="signal peptide" evidence="2">
    <location>
        <begin position="1"/>
        <end position="18"/>
    </location>
</feature>
<evidence type="ECO:0000256" key="1">
    <source>
        <dbReference type="SAM" id="Phobius"/>
    </source>
</evidence>
<proteinExistence type="predicted"/>
<dbReference type="GeneID" id="59345528"/>